<protein>
    <submittedName>
        <fullName evidence="1">Uncharacterized protein</fullName>
    </submittedName>
</protein>
<accession>A0A098AWB7</accession>
<organism evidence="1">
    <name type="scientific">Desulfitobacterium hafniense</name>
    <name type="common">Desulfitobacterium frappieri</name>
    <dbReference type="NCBI Taxonomy" id="49338"/>
    <lineage>
        <taxon>Bacteria</taxon>
        <taxon>Bacillati</taxon>
        <taxon>Bacillota</taxon>
        <taxon>Clostridia</taxon>
        <taxon>Eubacteriales</taxon>
        <taxon>Desulfitobacteriaceae</taxon>
        <taxon>Desulfitobacterium</taxon>
    </lineage>
</organism>
<dbReference type="EMBL" id="LK996017">
    <property type="protein sequence ID" value="CDX00919.1"/>
    <property type="molecule type" value="Genomic_DNA"/>
</dbReference>
<reference evidence="1" key="1">
    <citation type="submission" date="2014-07" db="EMBL/GenBank/DDBJ databases">
        <authorList>
            <person name="Hornung V.Bastian."/>
        </authorList>
    </citation>
    <scope>NUCLEOTIDE SEQUENCE</scope>
    <source>
        <strain evidence="1">PCE-S</strain>
    </source>
</reference>
<proteinExistence type="predicted"/>
<sequence>MTHTLHRLGTEEERQQDFVVLIMPSKCINVEGSGPKVKIFLEKASNVGAVNVGSLRLGHIYRHTLAELLEKIQDRNSTCTATFNSRESVAAFLKELKEADLGISIVVCGVDGETRDICEEVGLKPHTVNHSLGVWGKTDKLPDGRHLMLSMMCGHGMVSFNLVKKAVEDVKKGKDPVKAAKFLAQPCHCALYNVPLAAKVLKELAEEELQNS</sequence>
<gene>
    <name evidence="1" type="ORF">DPCES_1032</name>
</gene>
<dbReference type="AlphaFoldDB" id="A0A098AWB7"/>
<dbReference type="RefSeq" id="WP_005814087.1">
    <property type="nucleotide sequence ID" value="NZ_CABKQQ010000051.1"/>
</dbReference>
<dbReference type="PATRIC" id="fig|49338.4.peg.1116"/>
<name>A0A098AWB7_DESHA</name>
<dbReference type="OMA" id="ETTHGIQ"/>
<evidence type="ECO:0000313" key="1">
    <source>
        <dbReference type="EMBL" id="CDX00919.1"/>
    </source>
</evidence>